<dbReference type="AlphaFoldDB" id="A0A6D2IXZ2"/>
<proteinExistence type="predicted"/>
<feature type="domain" description="Endonuclease/exonuclease/phosphatase" evidence="1">
    <location>
        <begin position="2"/>
        <end position="136"/>
    </location>
</feature>
<dbReference type="InterPro" id="IPR005135">
    <property type="entry name" value="Endo/exonuclease/phosphatase"/>
</dbReference>
<protein>
    <recommendedName>
        <fullName evidence="1">Endonuclease/exonuclease/phosphatase domain-containing protein</fullName>
    </recommendedName>
</protein>
<dbReference type="SUPFAM" id="SSF56219">
    <property type="entry name" value="DNase I-like"/>
    <property type="match status" value="1"/>
</dbReference>
<gene>
    <name evidence="2" type="ORF">MERR_LOCUS17036</name>
</gene>
<name>A0A6D2IXZ2_9BRAS</name>
<evidence type="ECO:0000313" key="3">
    <source>
        <dbReference type="Proteomes" id="UP000467841"/>
    </source>
</evidence>
<dbReference type="GO" id="GO:0003824">
    <property type="term" value="F:catalytic activity"/>
    <property type="evidence" value="ECO:0007669"/>
    <property type="project" value="InterPro"/>
</dbReference>
<sequence>METKNGNEFVLKELNCLNYDHIALVPPYAQGGGGLALLWKKEVEISILHQSDHFIDTEIKFKGEKFNATFVYGAPEKEGRAEVWRTIKDRAENRETPWFLTGDFNEIVDNSEKHGGPARAESSFVDFRSFMSECDLFDLRYSGNFLSWRGQRRNHLV</sequence>
<keyword evidence="3" id="KW-1185">Reference proteome</keyword>
<dbReference type="Pfam" id="PF03372">
    <property type="entry name" value="Exo_endo_phos"/>
    <property type="match status" value="1"/>
</dbReference>
<dbReference type="EMBL" id="CACVBM020001085">
    <property type="protein sequence ID" value="CAA7029801.1"/>
    <property type="molecule type" value="Genomic_DNA"/>
</dbReference>
<comment type="caution">
    <text evidence="2">The sequence shown here is derived from an EMBL/GenBank/DDBJ whole genome shotgun (WGS) entry which is preliminary data.</text>
</comment>
<evidence type="ECO:0000259" key="1">
    <source>
        <dbReference type="Pfam" id="PF03372"/>
    </source>
</evidence>
<dbReference type="PANTHER" id="PTHR35218:SF9">
    <property type="entry name" value="ENDONUCLEASE_EXONUCLEASE_PHOSPHATASE DOMAIN-CONTAINING PROTEIN"/>
    <property type="match status" value="1"/>
</dbReference>
<accession>A0A6D2IXZ2</accession>
<dbReference type="OrthoDB" id="1112302at2759"/>
<organism evidence="2 3">
    <name type="scientific">Microthlaspi erraticum</name>
    <dbReference type="NCBI Taxonomy" id="1685480"/>
    <lineage>
        <taxon>Eukaryota</taxon>
        <taxon>Viridiplantae</taxon>
        <taxon>Streptophyta</taxon>
        <taxon>Embryophyta</taxon>
        <taxon>Tracheophyta</taxon>
        <taxon>Spermatophyta</taxon>
        <taxon>Magnoliopsida</taxon>
        <taxon>eudicotyledons</taxon>
        <taxon>Gunneridae</taxon>
        <taxon>Pentapetalae</taxon>
        <taxon>rosids</taxon>
        <taxon>malvids</taxon>
        <taxon>Brassicales</taxon>
        <taxon>Brassicaceae</taxon>
        <taxon>Coluteocarpeae</taxon>
        <taxon>Microthlaspi</taxon>
    </lineage>
</organism>
<dbReference type="Proteomes" id="UP000467841">
    <property type="component" value="Unassembled WGS sequence"/>
</dbReference>
<dbReference type="InterPro" id="IPR036691">
    <property type="entry name" value="Endo/exonu/phosph_ase_sf"/>
</dbReference>
<evidence type="ECO:0000313" key="2">
    <source>
        <dbReference type="EMBL" id="CAA7029801.1"/>
    </source>
</evidence>
<dbReference type="PANTHER" id="PTHR35218">
    <property type="entry name" value="RNASE H DOMAIN-CONTAINING PROTEIN"/>
    <property type="match status" value="1"/>
</dbReference>
<dbReference type="Gene3D" id="3.60.10.10">
    <property type="entry name" value="Endonuclease/exonuclease/phosphatase"/>
    <property type="match status" value="1"/>
</dbReference>
<reference evidence="2" key="1">
    <citation type="submission" date="2020-01" db="EMBL/GenBank/DDBJ databases">
        <authorList>
            <person name="Mishra B."/>
        </authorList>
    </citation>
    <scope>NUCLEOTIDE SEQUENCE [LARGE SCALE GENOMIC DNA]</scope>
</reference>